<keyword evidence="5" id="KW-0479">Metal-binding</keyword>
<feature type="region of interest" description="Disordered" evidence="10">
    <location>
        <begin position="309"/>
        <end position="441"/>
    </location>
</feature>
<dbReference type="PANTHER" id="PTHR13832">
    <property type="entry name" value="PROTEIN PHOSPHATASE 2C"/>
    <property type="match status" value="1"/>
</dbReference>
<evidence type="ECO:0000256" key="2">
    <source>
        <dbReference type="ARBA" id="ARBA00001946"/>
    </source>
</evidence>
<feature type="domain" description="PPM-type phosphatase" evidence="11">
    <location>
        <begin position="23"/>
        <end position="285"/>
    </location>
</feature>
<feature type="compositionally biased region" description="Low complexity" evidence="10">
    <location>
        <begin position="366"/>
        <end position="389"/>
    </location>
</feature>
<evidence type="ECO:0000256" key="1">
    <source>
        <dbReference type="ARBA" id="ARBA00001936"/>
    </source>
</evidence>
<dbReference type="CDD" id="cd00143">
    <property type="entry name" value="PP2Cc"/>
    <property type="match status" value="1"/>
</dbReference>
<organism evidence="12">
    <name type="scientific">Anopheles triannulatus</name>
    <dbReference type="NCBI Taxonomy" id="58253"/>
    <lineage>
        <taxon>Eukaryota</taxon>
        <taxon>Metazoa</taxon>
        <taxon>Ecdysozoa</taxon>
        <taxon>Arthropoda</taxon>
        <taxon>Hexapoda</taxon>
        <taxon>Insecta</taxon>
        <taxon>Pterygota</taxon>
        <taxon>Neoptera</taxon>
        <taxon>Endopterygota</taxon>
        <taxon>Diptera</taxon>
        <taxon>Nematocera</taxon>
        <taxon>Culicoidea</taxon>
        <taxon>Culicidae</taxon>
        <taxon>Anophelinae</taxon>
        <taxon>Anopheles</taxon>
    </lineage>
</organism>
<dbReference type="SMART" id="SM00332">
    <property type="entry name" value="PP2Cc"/>
    <property type="match status" value="1"/>
</dbReference>
<evidence type="ECO:0000256" key="6">
    <source>
        <dbReference type="ARBA" id="ARBA00022801"/>
    </source>
</evidence>
<evidence type="ECO:0000256" key="7">
    <source>
        <dbReference type="ARBA" id="ARBA00022912"/>
    </source>
</evidence>
<dbReference type="PROSITE" id="PS01032">
    <property type="entry name" value="PPM_1"/>
    <property type="match status" value="1"/>
</dbReference>
<evidence type="ECO:0000313" key="12">
    <source>
        <dbReference type="EMBL" id="MBW42389.1"/>
    </source>
</evidence>
<dbReference type="PROSITE" id="PS51746">
    <property type="entry name" value="PPM_2"/>
    <property type="match status" value="1"/>
</dbReference>
<keyword evidence="6 9" id="KW-0378">Hydrolase</keyword>
<evidence type="ECO:0000256" key="4">
    <source>
        <dbReference type="ARBA" id="ARBA00013081"/>
    </source>
</evidence>
<evidence type="ECO:0000256" key="10">
    <source>
        <dbReference type="SAM" id="MobiDB-lite"/>
    </source>
</evidence>
<comment type="similarity">
    <text evidence="3 9">Belongs to the PP2C family.</text>
</comment>
<evidence type="ECO:0000256" key="8">
    <source>
        <dbReference type="ARBA" id="ARBA00023211"/>
    </source>
</evidence>
<dbReference type="AlphaFoldDB" id="A0A2M4ANN3"/>
<reference evidence="12" key="1">
    <citation type="submission" date="2018-01" db="EMBL/GenBank/DDBJ databases">
        <title>An insight into the sialome of Amazonian anophelines.</title>
        <authorList>
            <person name="Ribeiro J.M."/>
            <person name="Scarpassa V."/>
            <person name="Calvo E."/>
        </authorList>
    </citation>
    <scope>NUCLEOTIDE SEQUENCE</scope>
    <source>
        <tissue evidence="12">Salivary glands</tissue>
    </source>
</reference>
<evidence type="ECO:0000259" key="11">
    <source>
        <dbReference type="PROSITE" id="PS51746"/>
    </source>
</evidence>
<feature type="compositionally biased region" description="Basic and acidic residues" evidence="10">
    <location>
        <begin position="404"/>
        <end position="423"/>
    </location>
</feature>
<feature type="compositionally biased region" description="Acidic residues" evidence="10">
    <location>
        <begin position="430"/>
        <end position="441"/>
    </location>
</feature>
<dbReference type="InterPro" id="IPR001932">
    <property type="entry name" value="PPM-type_phosphatase-like_dom"/>
</dbReference>
<dbReference type="GO" id="GO:0004722">
    <property type="term" value="F:protein serine/threonine phosphatase activity"/>
    <property type="evidence" value="ECO:0007669"/>
    <property type="project" value="UniProtKB-EC"/>
</dbReference>
<keyword evidence="7 9" id="KW-0904">Protein phosphatase</keyword>
<protein>
    <recommendedName>
        <fullName evidence="4">protein-serine/threonine phosphatase</fullName>
        <ecNumber evidence="4">3.1.3.16</ecNumber>
    </recommendedName>
</protein>
<dbReference type="InterPro" id="IPR015655">
    <property type="entry name" value="PP2C"/>
</dbReference>
<dbReference type="EMBL" id="GGFK01009068">
    <property type="protein sequence ID" value="MBW42389.1"/>
    <property type="molecule type" value="Transcribed_RNA"/>
</dbReference>
<dbReference type="InterPro" id="IPR036457">
    <property type="entry name" value="PPM-type-like_dom_sf"/>
</dbReference>
<evidence type="ECO:0000256" key="3">
    <source>
        <dbReference type="ARBA" id="ARBA00006702"/>
    </source>
</evidence>
<dbReference type="SUPFAM" id="SSF81606">
    <property type="entry name" value="PP2C-like"/>
    <property type="match status" value="1"/>
</dbReference>
<proteinExistence type="inferred from homology"/>
<dbReference type="EC" id="3.1.3.16" evidence="4"/>
<evidence type="ECO:0000256" key="5">
    <source>
        <dbReference type="ARBA" id="ARBA00022723"/>
    </source>
</evidence>
<dbReference type="PANTHER" id="PTHR13832:SF565">
    <property type="entry name" value="AT28366P-RELATED"/>
    <property type="match status" value="1"/>
</dbReference>
<sequence>MGQSLSEPETSKETAFCQNDYYKVGSSCMQGWRMHMEDSHTHILSLPDDPGTSFFAVYDGHGGAKVAQYAGMHLHKYITRRAEYGTDLKVALQRGFLDLDEAMFNIDDLREQMSGSTAVVVLIKENQLFCANAGDSRAIASVNGRLDVLSFDHKPMNATEMERIRNAGGYVEYNRVNGYLALSRALGDFGLKRNQEKKPEEQMVTAFPDVEEREVTEDWDFLVIACDGIWDVLSSQSVLEFVQDEIAQGLYPQKICVNLMVRCLAPDCQMGGIGGDNMTVIIVCFLHGQPYEQLVERCKVAVAKREAKAKKRQQRKSSHSGDETVAGSSDASTKEEEEENGPERNGRVVEDDSSGSDSERSEEARAPSAPLAAAAAAEVAATSSTSLTSGDKKDQSQPAPNDESLEHALKSSHKDKGADEDFRTTQPSIVDDDTSEEIDLK</sequence>
<feature type="compositionally biased region" description="Basic residues" evidence="10">
    <location>
        <begin position="309"/>
        <end position="318"/>
    </location>
</feature>
<comment type="cofactor">
    <cofactor evidence="2">
        <name>Mg(2+)</name>
        <dbReference type="ChEBI" id="CHEBI:18420"/>
    </cofactor>
</comment>
<dbReference type="InterPro" id="IPR000222">
    <property type="entry name" value="PP2C_BS"/>
</dbReference>
<name>A0A2M4ANN3_9DIPT</name>
<keyword evidence="8" id="KW-0464">Manganese</keyword>
<dbReference type="Pfam" id="PF00481">
    <property type="entry name" value="PP2C"/>
    <property type="match status" value="1"/>
</dbReference>
<accession>A0A2M4ANN3</accession>
<dbReference type="FunFam" id="3.60.40.10:FF:000016">
    <property type="entry name" value="Protein phosphatase 2C"/>
    <property type="match status" value="1"/>
</dbReference>
<dbReference type="Gene3D" id="3.60.40.10">
    <property type="entry name" value="PPM-type phosphatase domain"/>
    <property type="match status" value="1"/>
</dbReference>
<dbReference type="GO" id="GO:0046872">
    <property type="term" value="F:metal ion binding"/>
    <property type="evidence" value="ECO:0007669"/>
    <property type="project" value="UniProtKB-KW"/>
</dbReference>
<feature type="compositionally biased region" description="Basic and acidic residues" evidence="10">
    <location>
        <begin position="341"/>
        <end position="350"/>
    </location>
</feature>
<evidence type="ECO:0000256" key="9">
    <source>
        <dbReference type="RuleBase" id="RU003465"/>
    </source>
</evidence>
<comment type="cofactor">
    <cofactor evidence="1">
        <name>Mn(2+)</name>
        <dbReference type="ChEBI" id="CHEBI:29035"/>
    </cofactor>
</comment>